<reference evidence="7" key="1">
    <citation type="submission" date="2021-01" db="EMBL/GenBank/DDBJ databases">
        <title>Adiantum capillus-veneris genome.</title>
        <authorList>
            <person name="Fang Y."/>
            <person name="Liao Q."/>
        </authorList>
    </citation>
    <scope>NUCLEOTIDE SEQUENCE</scope>
    <source>
        <strain evidence="7">H3</strain>
        <tissue evidence="7">Leaf</tissue>
    </source>
</reference>
<accession>A0A9D4ZLV0</accession>
<keyword evidence="8" id="KW-1185">Reference proteome</keyword>
<feature type="domain" description="Pyrrolo-quinoline quinone repeat" evidence="6">
    <location>
        <begin position="448"/>
        <end position="543"/>
    </location>
</feature>
<evidence type="ECO:0000313" key="7">
    <source>
        <dbReference type="EMBL" id="KAI5077545.1"/>
    </source>
</evidence>
<dbReference type="InterPro" id="IPR011047">
    <property type="entry name" value="Quinoprotein_ADH-like_sf"/>
</dbReference>
<feature type="domain" description="Pyrrolo-quinoline quinone repeat" evidence="5">
    <location>
        <begin position="47"/>
        <end position="399"/>
    </location>
</feature>
<evidence type="ECO:0000259" key="5">
    <source>
        <dbReference type="Pfam" id="PF01011"/>
    </source>
</evidence>
<keyword evidence="4" id="KW-0812">Transmembrane</keyword>
<dbReference type="AlphaFoldDB" id="A0A9D4ZLV0"/>
<dbReference type="Proteomes" id="UP000886520">
    <property type="component" value="Chromosome 7"/>
</dbReference>
<proteinExistence type="inferred from homology"/>
<organism evidence="7 8">
    <name type="scientific">Adiantum capillus-veneris</name>
    <name type="common">Maidenhair fern</name>
    <dbReference type="NCBI Taxonomy" id="13818"/>
    <lineage>
        <taxon>Eukaryota</taxon>
        <taxon>Viridiplantae</taxon>
        <taxon>Streptophyta</taxon>
        <taxon>Embryophyta</taxon>
        <taxon>Tracheophyta</taxon>
        <taxon>Polypodiopsida</taxon>
        <taxon>Polypodiidae</taxon>
        <taxon>Polypodiales</taxon>
        <taxon>Pteridineae</taxon>
        <taxon>Pteridaceae</taxon>
        <taxon>Vittarioideae</taxon>
        <taxon>Adiantum</taxon>
    </lineage>
</organism>
<dbReference type="Pfam" id="PF13360">
    <property type="entry name" value="PQQ_2"/>
    <property type="match status" value="1"/>
</dbReference>
<dbReference type="Gene3D" id="2.140.10.10">
    <property type="entry name" value="Quinoprotein alcohol dehydrogenase-like superfamily"/>
    <property type="match status" value="1"/>
</dbReference>
<evidence type="ECO:0000259" key="6">
    <source>
        <dbReference type="Pfam" id="PF13360"/>
    </source>
</evidence>
<sequence length="552" mass="58861">MAGGTAAAHDSTYICNIILTTLPIFFCVLATIFSSPATAAVRRSSQWTNHGANLFNTRHAKHEPLINASSVVHMSMRWRFITGFDVSATPAIFRGKVYFPSWNGNLYAVAADSGELVWMRNLTQLTGILYGDHQRGENTTLSRSTPTIAGWHSEMLIISLYGPAVVIAVKRSNGELIWQKQIDFAPASVITMSGTYYQGGLYVGTSSVEENFPDECCTFQGSFMRLNATTGDIVWRTPMLPDNHGQQNLYSGAPIWGSSPSIDPIRSLVFIATGNVYGVPPDIAACQEEQNNKTIKDFPNPCIEPDNHEESILALDLATGEIKWYHELGGYDAWVSSCSGAVKSPNCPTGPNPDYDFSDCPSLLTIDYGNDTMQDVAVAVQKSGNIWAVDRDTGALVWSSVSGPGGGGGQIWGTATDGETIYVNVPNSRHKDWTLVPETRNITTGGWAAVKASTGAVLWSTPNPALSPAIGPVSLANSGVVFGTSMDRNGSVFALDGRSGAVLWSATTNATIYGGVSISDGCIFVGCGASTNVGAGYNGTKGDSVYAFCVPH</sequence>
<dbReference type="GO" id="GO:0016491">
    <property type="term" value="F:oxidoreductase activity"/>
    <property type="evidence" value="ECO:0007669"/>
    <property type="project" value="UniProtKB-KW"/>
</dbReference>
<evidence type="ECO:0000256" key="4">
    <source>
        <dbReference type="SAM" id="Phobius"/>
    </source>
</evidence>
<dbReference type="InterPro" id="IPR002372">
    <property type="entry name" value="PQQ_rpt_dom"/>
</dbReference>
<evidence type="ECO:0000256" key="1">
    <source>
        <dbReference type="ARBA" id="ARBA00001931"/>
    </source>
</evidence>
<dbReference type="Pfam" id="PF01011">
    <property type="entry name" value="PQQ"/>
    <property type="match status" value="1"/>
</dbReference>
<dbReference type="PANTHER" id="PTHR32303">
    <property type="entry name" value="QUINOPROTEIN ALCOHOL DEHYDROGENASE (CYTOCHROME C)"/>
    <property type="match status" value="1"/>
</dbReference>
<protein>
    <recommendedName>
        <fullName evidence="5 6">Pyrrolo-quinoline quinone repeat domain-containing protein</fullName>
    </recommendedName>
</protein>
<dbReference type="OrthoDB" id="416253at2759"/>
<gene>
    <name evidence="7" type="ORF">GOP47_0007369</name>
</gene>
<dbReference type="SMART" id="SM00564">
    <property type="entry name" value="PQQ"/>
    <property type="match status" value="5"/>
</dbReference>
<evidence type="ECO:0000256" key="2">
    <source>
        <dbReference type="ARBA" id="ARBA00008156"/>
    </source>
</evidence>
<keyword evidence="4" id="KW-1133">Transmembrane helix</keyword>
<dbReference type="EMBL" id="JABFUD020000007">
    <property type="protein sequence ID" value="KAI5077545.1"/>
    <property type="molecule type" value="Genomic_DNA"/>
</dbReference>
<keyword evidence="4" id="KW-0472">Membrane</keyword>
<feature type="transmembrane region" description="Helical" evidence="4">
    <location>
        <begin position="12"/>
        <end position="33"/>
    </location>
</feature>
<keyword evidence="3" id="KW-0560">Oxidoreductase</keyword>
<dbReference type="SUPFAM" id="SSF50998">
    <property type="entry name" value="Quinoprotein alcohol dehydrogenase-like"/>
    <property type="match status" value="1"/>
</dbReference>
<evidence type="ECO:0000256" key="3">
    <source>
        <dbReference type="ARBA" id="ARBA00023002"/>
    </source>
</evidence>
<comment type="cofactor">
    <cofactor evidence="1">
        <name>pyrroloquinoline quinone</name>
        <dbReference type="ChEBI" id="CHEBI:58442"/>
    </cofactor>
</comment>
<evidence type="ECO:0000313" key="8">
    <source>
        <dbReference type="Proteomes" id="UP000886520"/>
    </source>
</evidence>
<dbReference type="InterPro" id="IPR018391">
    <property type="entry name" value="PQQ_b-propeller_rpt"/>
</dbReference>
<name>A0A9D4ZLV0_ADICA</name>
<dbReference type="PANTHER" id="PTHR32303:SF10">
    <property type="entry name" value="OUTER MEMBRANE PROTEIN ASSEMBLY FACTOR BAMB"/>
    <property type="match status" value="1"/>
</dbReference>
<comment type="similarity">
    <text evidence="2">Belongs to the bacterial PQQ dehydrogenase family.</text>
</comment>
<comment type="caution">
    <text evidence="7">The sequence shown here is derived from an EMBL/GenBank/DDBJ whole genome shotgun (WGS) entry which is preliminary data.</text>
</comment>